<dbReference type="OMA" id="REDEHMM"/>
<reference evidence="2 3" key="1">
    <citation type="journal article" date="2014" name="Genome Biol. Evol.">
        <title>The genome of the myxosporean Thelohanellus kitauei shows adaptations to nutrient acquisition within its fish host.</title>
        <authorList>
            <person name="Yang Y."/>
            <person name="Xiong J."/>
            <person name="Zhou Z."/>
            <person name="Huo F."/>
            <person name="Miao W."/>
            <person name="Ran C."/>
            <person name="Liu Y."/>
            <person name="Zhang J."/>
            <person name="Feng J."/>
            <person name="Wang M."/>
            <person name="Wang M."/>
            <person name="Wang L."/>
            <person name="Yao B."/>
        </authorList>
    </citation>
    <scope>NUCLEOTIDE SEQUENCE [LARGE SCALE GENOMIC DNA]</scope>
    <source>
        <strain evidence="2">Wuqing</strain>
    </source>
</reference>
<dbReference type="Proteomes" id="UP000031668">
    <property type="component" value="Unassembled WGS sequence"/>
</dbReference>
<dbReference type="Pfam" id="PF00582">
    <property type="entry name" value="Usp"/>
    <property type="match status" value="1"/>
</dbReference>
<sequence length="146" mass="16916">MDDQSSRSAEVDLIAFNKSLESKYALNWYINNLSRPNKMLILFHVIELPELPFYTPNEFEKIMDEYRVIIQDNMNKSQQLISQVEQTCQKNGISYKTITNNVTSIVVSKCNPKSTETYSTGFVLNYVLRHATVPVHIVPYPNDTYE</sequence>
<dbReference type="OrthoDB" id="843225at2759"/>
<comment type="caution">
    <text evidence="2">The sequence shown here is derived from an EMBL/GenBank/DDBJ whole genome shotgun (WGS) entry which is preliminary data.</text>
</comment>
<dbReference type="InterPro" id="IPR014729">
    <property type="entry name" value="Rossmann-like_a/b/a_fold"/>
</dbReference>
<evidence type="ECO:0000313" key="3">
    <source>
        <dbReference type="Proteomes" id="UP000031668"/>
    </source>
</evidence>
<organism evidence="2 3">
    <name type="scientific">Thelohanellus kitauei</name>
    <name type="common">Myxosporean</name>
    <dbReference type="NCBI Taxonomy" id="669202"/>
    <lineage>
        <taxon>Eukaryota</taxon>
        <taxon>Metazoa</taxon>
        <taxon>Cnidaria</taxon>
        <taxon>Myxozoa</taxon>
        <taxon>Myxosporea</taxon>
        <taxon>Bivalvulida</taxon>
        <taxon>Platysporina</taxon>
        <taxon>Myxobolidae</taxon>
        <taxon>Thelohanellus</taxon>
    </lineage>
</organism>
<dbReference type="PANTHER" id="PTHR46989">
    <property type="entry name" value="USP DOMAIN-CONTAINING PROTEIN"/>
    <property type="match status" value="1"/>
</dbReference>
<dbReference type="EMBL" id="JWZT01005666">
    <property type="protein sequence ID" value="KII60376.1"/>
    <property type="molecule type" value="Genomic_DNA"/>
</dbReference>
<dbReference type="Gene3D" id="3.40.50.620">
    <property type="entry name" value="HUPs"/>
    <property type="match status" value="1"/>
</dbReference>
<name>A0A0C2MF58_THEKT</name>
<accession>A0A0C2MF58</accession>
<gene>
    <name evidence="2" type="ORF">RF11_06860</name>
</gene>
<feature type="domain" description="UspA" evidence="1">
    <location>
        <begin position="13"/>
        <end position="139"/>
    </location>
</feature>
<protein>
    <recommendedName>
        <fullName evidence="1">UspA domain-containing protein</fullName>
    </recommendedName>
</protein>
<evidence type="ECO:0000313" key="2">
    <source>
        <dbReference type="EMBL" id="KII60376.1"/>
    </source>
</evidence>
<proteinExistence type="predicted"/>
<keyword evidence="3" id="KW-1185">Reference proteome</keyword>
<dbReference type="SUPFAM" id="SSF52402">
    <property type="entry name" value="Adenine nucleotide alpha hydrolases-like"/>
    <property type="match status" value="1"/>
</dbReference>
<dbReference type="PANTHER" id="PTHR46989:SF3">
    <property type="entry name" value="USPA DOMAIN-CONTAINING PROTEIN"/>
    <property type="match status" value="1"/>
</dbReference>
<evidence type="ECO:0000259" key="1">
    <source>
        <dbReference type="Pfam" id="PF00582"/>
    </source>
</evidence>
<dbReference type="CDD" id="cd23659">
    <property type="entry name" value="USP_At3g01520-like"/>
    <property type="match status" value="1"/>
</dbReference>
<dbReference type="InterPro" id="IPR006016">
    <property type="entry name" value="UspA"/>
</dbReference>
<dbReference type="AlphaFoldDB" id="A0A0C2MF58"/>